<evidence type="ECO:0000256" key="2">
    <source>
        <dbReference type="ARBA" id="ARBA00022563"/>
    </source>
</evidence>
<proteinExistence type="inferred from homology"/>
<dbReference type="GO" id="GO:0009086">
    <property type="term" value="P:methionine biosynthetic process"/>
    <property type="evidence" value="ECO:0007669"/>
    <property type="project" value="UniProtKB-KW"/>
</dbReference>
<comment type="catalytic activity">
    <reaction evidence="11">
        <text>(6R)-5,10-methylene-5,6,7,8-tetrahydrofolate + NADP(+) = (6R)-5,10-methenyltetrahydrofolate + NADPH</text>
        <dbReference type="Rhea" id="RHEA:22812"/>
        <dbReference type="ChEBI" id="CHEBI:15636"/>
        <dbReference type="ChEBI" id="CHEBI:57455"/>
        <dbReference type="ChEBI" id="CHEBI:57783"/>
        <dbReference type="ChEBI" id="CHEBI:58349"/>
        <dbReference type="EC" id="1.5.1.5"/>
    </reaction>
</comment>
<dbReference type="RefSeq" id="WP_207299706.1">
    <property type="nucleotide sequence ID" value="NZ_CP071444.1"/>
</dbReference>
<sequence>MGQLLDGKLVAASLKEETLQQANELREKGIVPKLTIVRVGAQPSDLAYERGALKRMAACNIDVEVKELDAEITQEDFVKELKAVNEDPATHGILIFRPLPKQLDENAIQYVIAPEKDVDCFSPINVAKMNVGDKTGLTPCTPTAVMEILRHYEINPTGKDCVVIGASNVVGRPVFELLLNEMATVTICHIETKDSSKWARQAEILVVGVGVPRLVKENWVSEGTIVVDVGINVDKEGKMCGDVDFDNIVDKASMITPVPGGVGSVTTSVLAKHVVKACKQQNGL</sequence>
<dbReference type="SUPFAM" id="SSF51735">
    <property type="entry name" value="NAD(P)-binding Rossmann-fold domains"/>
    <property type="match status" value="1"/>
</dbReference>
<keyword evidence="5 11" id="KW-0378">Hydrolase</keyword>
<dbReference type="PANTHER" id="PTHR48099">
    <property type="entry name" value="C-1-TETRAHYDROFOLATE SYNTHASE, CYTOPLASMIC-RELATED"/>
    <property type="match status" value="1"/>
</dbReference>
<dbReference type="InterPro" id="IPR020630">
    <property type="entry name" value="THF_DH/CycHdrlase_cat_dom"/>
</dbReference>
<dbReference type="AlphaFoldDB" id="A0A975AI67"/>
<dbReference type="FunFam" id="3.40.50.720:FF:000094">
    <property type="entry name" value="Bifunctional protein FolD"/>
    <property type="match status" value="1"/>
</dbReference>
<evidence type="ECO:0000256" key="1">
    <source>
        <dbReference type="ARBA" id="ARBA00004777"/>
    </source>
</evidence>
<evidence type="ECO:0000256" key="6">
    <source>
        <dbReference type="ARBA" id="ARBA00022857"/>
    </source>
</evidence>
<dbReference type="Pfam" id="PF00763">
    <property type="entry name" value="THF_DHG_CYH"/>
    <property type="match status" value="1"/>
</dbReference>
<dbReference type="EC" id="1.5.1.5" evidence="11"/>
<dbReference type="GO" id="GO:0000105">
    <property type="term" value="P:L-histidine biosynthetic process"/>
    <property type="evidence" value="ECO:0007669"/>
    <property type="project" value="UniProtKB-KW"/>
</dbReference>
<keyword evidence="9 11" id="KW-0486">Methionine biosynthesis</keyword>
<evidence type="ECO:0000256" key="5">
    <source>
        <dbReference type="ARBA" id="ARBA00022801"/>
    </source>
</evidence>
<evidence type="ECO:0000256" key="9">
    <source>
        <dbReference type="ARBA" id="ARBA00023167"/>
    </source>
</evidence>
<dbReference type="CDD" id="cd01080">
    <property type="entry name" value="NAD_bind_m-THF_DH_Cyclohyd"/>
    <property type="match status" value="1"/>
</dbReference>
<evidence type="ECO:0000256" key="3">
    <source>
        <dbReference type="ARBA" id="ARBA00022605"/>
    </source>
</evidence>
<dbReference type="GO" id="GO:0005829">
    <property type="term" value="C:cytosol"/>
    <property type="evidence" value="ECO:0007669"/>
    <property type="project" value="TreeGrafter"/>
</dbReference>
<dbReference type="SUPFAM" id="SSF53223">
    <property type="entry name" value="Aminoacid dehydrogenase-like, N-terminal domain"/>
    <property type="match status" value="1"/>
</dbReference>
<evidence type="ECO:0000259" key="13">
    <source>
        <dbReference type="Pfam" id="PF02882"/>
    </source>
</evidence>
<comment type="similarity">
    <text evidence="11">Belongs to the tetrahydrofolate dehydrogenase/cyclohydrolase family.</text>
</comment>
<evidence type="ECO:0000313" key="15">
    <source>
        <dbReference type="Proteomes" id="UP000663499"/>
    </source>
</evidence>
<dbReference type="GO" id="GO:0004488">
    <property type="term" value="F:methylenetetrahydrofolate dehydrogenase (NADP+) activity"/>
    <property type="evidence" value="ECO:0007669"/>
    <property type="project" value="UniProtKB-UniRule"/>
</dbReference>
<name>A0A975AI67_9FIRM</name>
<keyword evidence="3 11" id="KW-0028">Amino-acid biosynthesis</keyword>
<dbReference type="InterPro" id="IPR046346">
    <property type="entry name" value="Aminoacid_DH-like_N_sf"/>
</dbReference>
<dbReference type="Gene3D" id="3.40.50.10860">
    <property type="entry name" value="Leucine Dehydrogenase, chain A, domain 1"/>
    <property type="match status" value="1"/>
</dbReference>
<feature type="domain" description="Tetrahydrofolate dehydrogenase/cyclohydrolase catalytic" evidence="12">
    <location>
        <begin position="5"/>
        <end position="119"/>
    </location>
</feature>
<dbReference type="GO" id="GO:0004477">
    <property type="term" value="F:methenyltetrahydrofolate cyclohydrolase activity"/>
    <property type="evidence" value="ECO:0007669"/>
    <property type="project" value="UniProtKB-UniRule"/>
</dbReference>
<keyword evidence="10 11" id="KW-0511">Multifunctional enzyme</keyword>
<dbReference type="HAMAP" id="MF_01576">
    <property type="entry name" value="THF_DHG_CYH"/>
    <property type="match status" value="1"/>
</dbReference>
<dbReference type="PANTHER" id="PTHR48099:SF5">
    <property type="entry name" value="C-1-TETRAHYDROFOLATE SYNTHASE, CYTOPLASMIC"/>
    <property type="match status" value="1"/>
</dbReference>
<evidence type="ECO:0000313" key="14">
    <source>
        <dbReference type="EMBL" id="QSX08364.1"/>
    </source>
</evidence>
<comment type="subunit">
    <text evidence="11">Homodimer.</text>
</comment>
<evidence type="ECO:0000256" key="4">
    <source>
        <dbReference type="ARBA" id="ARBA00022755"/>
    </source>
</evidence>
<feature type="binding site" evidence="11">
    <location>
        <position position="231"/>
    </location>
    <ligand>
        <name>NADP(+)</name>
        <dbReference type="ChEBI" id="CHEBI:58349"/>
    </ligand>
</feature>
<keyword evidence="7 11" id="KW-0560">Oxidoreductase</keyword>
<dbReference type="Pfam" id="PF02882">
    <property type="entry name" value="THF_DHG_CYH_C"/>
    <property type="match status" value="1"/>
</dbReference>
<protein>
    <recommendedName>
        <fullName evidence="11">Bifunctional protein FolD</fullName>
    </recommendedName>
    <domain>
        <recommendedName>
            <fullName evidence="11">Methylenetetrahydrofolate dehydrogenase</fullName>
            <ecNumber evidence="11">1.5.1.5</ecNumber>
        </recommendedName>
    </domain>
    <domain>
        <recommendedName>
            <fullName evidence="11">Methenyltetrahydrofolate cyclohydrolase</fullName>
            <ecNumber evidence="11">3.5.4.9</ecNumber>
        </recommendedName>
    </domain>
</protein>
<evidence type="ECO:0000256" key="7">
    <source>
        <dbReference type="ARBA" id="ARBA00023002"/>
    </source>
</evidence>
<keyword evidence="4 11" id="KW-0658">Purine biosynthesis</keyword>
<gene>
    <name evidence="11" type="primary">folD</name>
    <name evidence="14" type="ORF">J0B03_11325</name>
</gene>
<dbReference type="EMBL" id="CP071444">
    <property type="protein sequence ID" value="QSX08364.1"/>
    <property type="molecule type" value="Genomic_DNA"/>
</dbReference>
<comment type="catalytic activity">
    <reaction evidence="11">
        <text>(6R)-5,10-methenyltetrahydrofolate + H2O = (6R)-10-formyltetrahydrofolate + H(+)</text>
        <dbReference type="Rhea" id="RHEA:23700"/>
        <dbReference type="ChEBI" id="CHEBI:15377"/>
        <dbReference type="ChEBI" id="CHEBI:15378"/>
        <dbReference type="ChEBI" id="CHEBI:57455"/>
        <dbReference type="ChEBI" id="CHEBI:195366"/>
        <dbReference type="EC" id="3.5.4.9"/>
    </reaction>
</comment>
<keyword evidence="8 11" id="KW-0368">Histidine biosynthesis</keyword>
<evidence type="ECO:0000256" key="11">
    <source>
        <dbReference type="HAMAP-Rule" id="MF_01576"/>
    </source>
</evidence>
<organism evidence="14 15">
    <name type="scientific">Alkalibacter rhizosphaerae</name>
    <dbReference type="NCBI Taxonomy" id="2815577"/>
    <lineage>
        <taxon>Bacteria</taxon>
        <taxon>Bacillati</taxon>
        <taxon>Bacillota</taxon>
        <taxon>Clostridia</taxon>
        <taxon>Eubacteriales</taxon>
        <taxon>Eubacteriaceae</taxon>
        <taxon>Alkalibacter</taxon>
    </lineage>
</organism>
<keyword evidence="15" id="KW-1185">Reference proteome</keyword>
<dbReference type="PRINTS" id="PR00085">
    <property type="entry name" value="THFDHDRGNASE"/>
</dbReference>
<keyword evidence="2 11" id="KW-0554">One-carbon metabolism</keyword>
<dbReference type="Gene3D" id="3.40.50.720">
    <property type="entry name" value="NAD(P)-binding Rossmann-like Domain"/>
    <property type="match status" value="1"/>
</dbReference>
<keyword evidence="6 11" id="KW-0521">NADP</keyword>
<dbReference type="EC" id="3.5.4.9" evidence="11"/>
<dbReference type="InterPro" id="IPR000672">
    <property type="entry name" value="THF_DH/CycHdrlase"/>
</dbReference>
<feature type="domain" description="Tetrahydrofolate dehydrogenase/cyclohydrolase NAD(P)-binding" evidence="13">
    <location>
        <begin position="139"/>
        <end position="281"/>
    </location>
</feature>
<dbReference type="KEGG" id="alka:J0B03_11325"/>
<dbReference type="InterPro" id="IPR020631">
    <property type="entry name" value="THF_DH/CycHdrlase_NAD-bd_dom"/>
</dbReference>
<dbReference type="InterPro" id="IPR036291">
    <property type="entry name" value="NAD(P)-bd_dom_sf"/>
</dbReference>
<reference evidence="14" key="1">
    <citation type="submission" date="2021-03" db="EMBL/GenBank/DDBJ databases">
        <title>Alkalibacter marinus sp. nov., isolated from tidal flat sediment.</title>
        <authorList>
            <person name="Namirimu T."/>
            <person name="Yang J.-A."/>
            <person name="Yang S.-H."/>
            <person name="Kim Y.-J."/>
            <person name="Kwon K.K."/>
        </authorList>
    </citation>
    <scope>NUCLEOTIDE SEQUENCE</scope>
    <source>
        <strain evidence="14">ES005</strain>
    </source>
</reference>
<comment type="function">
    <text evidence="11">Catalyzes the oxidation of 5,10-methylenetetrahydrofolate to 5,10-methenyltetrahydrofolate and then the hydrolysis of 5,10-methenyltetrahydrofolate to 10-formyltetrahydrofolate.</text>
</comment>
<comment type="pathway">
    <text evidence="1 11">One-carbon metabolism; tetrahydrofolate interconversion.</text>
</comment>
<feature type="binding site" evidence="11">
    <location>
        <begin position="165"/>
        <end position="167"/>
    </location>
    <ligand>
        <name>NADP(+)</name>
        <dbReference type="ChEBI" id="CHEBI:58349"/>
    </ligand>
</feature>
<feature type="binding site" evidence="11">
    <location>
        <position position="190"/>
    </location>
    <ligand>
        <name>NADP(+)</name>
        <dbReference type="ChEBI" id="CHEBI:58349"/>
    </ligand>
</feature>
<evidence type="ECO:0000259" key="12">
    <source>
        <dbReference type="Pfam" id="PF00763"/>
    </source>
</evidence>
<accession>A0A975AI67</accession>
<dbReference type="GO" id="GO:0006164">
    <property type="term" value="P:purine nucleotide biosynthetic process"/>
    <property type="evidence" value="ECO:0007669"/>
    <property type="project" value="UniProtKB-KW"/>
</dbReference>
<dbReference type="Proteomes" id="UP000663499">
    <property type="component" value="Chromosome"/>
</dbReference>
<evidence type="ECO:0000256" key="8">
    <source>
        <dbReference type="ARBA" id="ARBA00023102"/>
    </source>
</evidence>
<dbReference type="GO" id="GO:0035999">
    <property type="term" value="P:tetrahydrofolate interconversion"/>
    <property type="evidence" value="ECO:0007669"/>
    <property type="project" value="UniProtKB-UniRule"/>
</dbReference>
<evidence type="ECO:0000256" key="10">
    <source>
        <dbReference type="ARBA" id="ARBA00023268"/>
    </source>
</evidence>